<evidence type="ECO:0000256" key="11">
    <source>
        <dbReference type="ARBA" id="ARBA00023264"/>
    </source>
</evidence>
<feature type="transmembrane region" description="Helical" evidence="13">
    <location>
        <begin position="21"/>
        <end position="39"/>
    </location>
</feature>
<dbReference type="PROSITE" id="PS50035">
    <property type="entry name" value="PLD"/>
    <property type="match status" value="2"/>
</dbReference>
<evidence type="ECO:0000313" key="15">
    <source>
        <dbReference type="EMBL" id="KAF1686822.1"/>
    </source>
</evidence>
<gene>
    <name evidence="15" type="primary">cls</name>
    <name evidence="15" type="ORF">B1992_05355</name>
</gene>
<keyword evidence="6" id="KW-0677">Repeat</keyword>
<dbReference type="EC" id="2.7.8.-" evidence="12"/>
<dbReference type="RefSeq" id="WP_162310444.1">
    <property type="nucleotide sequence ID" value="NZ_JACHGU010000004.1"/>
</dbReference>
<dbReference type="SMART" id="SM00155">
    <property type="entry name" value="PLDc"/>
    <property type="match status" value="2"/>
</dbReference>
<evidence type="ECO:0000256" key="3">
    <source>
        <dbReference type="ARBA" id="ARBA00022516"/>
    </source>
</evidence>
<evidence type="ECO:0000259" key="14">
    <source>
        <dbReference type="PROSITE" id="PS50035"/>
    </source>
</evidence>
<dbReference type="InterPro" id="IPR025202">
    <property type="entry name" value="PLD-like_dom"/>
</dbReference>
<dbReference type="InterPro" id="IPR022924">
    <property type="entry name" value="Cardiolipin_synthase"/>
</dbReference>
<dbReference type="InterPro" id="IPR001736">
    <property type="entry name" value="PLipase_D/transphosphatidylase"/>
</dbReference>
<keyword evidence="7 13" id="KW-1133">Transmembrane helix</keyword>
<evidence type="ECO:0000256" key="7">
    <source>
        <dbReference type="ARBA" id="ARBA00022989"/>
    </source>
</evidence>
<dbReference type="NCBIfam" id="TIGR04265">
    <property type="entry name" value="bac_cardiolipin"/>
    <property type="match status" value="1"/>
</dbReference>
<sequence>MSALLTSTREMLGAIPYLGHALVLAWLVYVLWLCAWIVLQKREPVATLSWVMSLALLPYVGFMVYFLLGPQRIKRQRLRRGRTRSGMARYSDTCPADDACAELSRIAQATTGLPPSSALSAHWLVDGQATYAALLEAIAGARHHIHLEYYIWNPDRTGLRLLDALAERARAGVQVRLLLDAVGSSALKARHLRPLIEAGAAFAWFHPTRFRPFTRPWVNLRTHRKIVVVDGRVGFIGGINVTDEENEAVSGNAYRDLHLRVEGAVVRSLQLAFIEDWIYADACDPDGFGEPGYWPRPEPGPVQAQVLVSGPDSSWEAIHRLHVAAIHEARRRVWLVTPYFVPGEAARMALTSAALGGLDTRLLVPRRSDSRLVTLAARSYFDELIQAGVQVYEYGPRLLHTKALLTDDQLCIVGSANFDHRSFRLNFEASMLLRDADACQALARLLEAEFDAAARVRPDRPGGLWRHRLPESLARLLSPLL</sequence>
<keyword evidence="2" id="KW-1003">Cell membrane</keyword>
<dbReference type="InterPro" id="IPR027379">
    <property type="entry name" value="CLS_N"/>
</dbReference>
<evidence type="ECO:0000256" key="8">
    <source>
        <dbReference type="ARBA" id="ARBA00023098"/>
    </source>
</evidence>
<dbReference type="GO" id="GO:0005886">
    <property type="term" value="C:plasma membrane"/>
    <property type="evidence" value="ECO:0007669"/>
    <property type="project" value="UniProtKB-SubCell"/>
</dbReference>
<proteinExistence type="predicted"/>
<keyword evidence="3" id="KW-0444">Lipid biosynthesis</keyword>
<evidence type="ECO:0000256" key="10">
    <source>
        <dbReference type="ARBA" id="ARBA00023209"/>
    </source>
</evidence>
<comment type="caution">
    <text evidence="15">The sequence shown here is derived from an EMBL/GenBank/DDBJ whole genome shotgun (WGS) entry which is preliminary data.</text>
</comment>
<dbReference type="Proteomes" id="UP000462066">
    <property type="component" value="Unassembled WGS sequence"/>
</dbReference>
<keyword evidence="16" id="KW-1185">Reference proteome</keyword>
<accession>A0A7V8GN61</accession>
<evidence type="ECO:0000256" key="9">
    <source>
        <dbReference type="ARBA" id="ARBA00023136"/>
    </source>
</evidence>
<evidence type="ECO:0000256" key="1">
    <source>
        <dbReference type="ARBA" id="ARBA00004651"/>
    </source>
</evidence>
<dbReference type="SUPFAM" id="SSF56024">
    <property type="entry name" value="Phospholipase D/nuclease"/>
    <property type="match status" value="2"/>
</dbReference>
<comment type="subcellular location">
    <subcellularLocation>
        <location evidence="1">Cell membrane</location>
        <topology evidence="1">Multi-pass membrane protein</topology>
    </subcellularLocation>
</comment>
<keyword evidence="10" id="KW-0594">Phospholipid biosynthesis</keyword>
<evidence type="ECO:0000256" key="12">
    <source>
        <dbReference type="NCBIfam" id="TIGR04265"/>
    </source>
</evidence>
<dbReference type="PANTHER" id="PTHR21248:SF22">
    <property type="entry name" value="PHOSPHOLIPASE D"/>
    <property type="match status" value="1"/>
</dbReference>
<evidence type="ECO:0000256" key="4">
    <source>
        <dbReference type="ARBA" id="ARBA00022679"/>
    </source>
</evidence>
<evidence type="ECO:0000256" key="13">
    <source>
        <dbReference type="SAM" id="Phobius"/>
    </source>
</evidence>
<feature type="domain" description="PLD phosphodiesterase" evidence="14">
    <location>
        <begin position="395"/>
        <end position="422"/>
    </location>
</feature>
<dbReference type="Pfam" id="PF13396">
    <property type="entry name" value="PLDc_N"/>
    <property type="match status" value="1"/>
</dbReference>
<dbReference type="EMBL" id="MWIP01000004">
    <property type="protein sequence ID" value="KAF1686822.1"/>
    <property type="molecule type" value="Genomic_DNA"/>
</dbReference>
<keyword evidence="9 13" id="KW-0472">Membrane</keyword>
<dbReference type="CDD" id="cd09112">
    <property type="entry name" value="PLDc_CLS_2"/>
    <property type="match status" value="1"/>
</dbReference>
<dbReference type="Pfam" id="PF13091">
    <property type="entry name" value="PLDc_2"/>
    <property type="match status" value="2"/>
</dbReference>
<dbReference type="AlphaFoldDB" id="A0A7V8GN61"/>
<dbReference type="Gene3D" id="3.30.870.10">
    <property type="entry name" value="Endonuclease Chain A"/>
    <property type="match status" value="2"/>
</dbReference>
<reference evidence="15 16" key="1">
    <citation type="submission" date="2017-10" db="EMBL/GenBank/DDBJ databases">
        <title>Whole genome sequencing of Pseudoxanthomonas broegbernensis DSM 12573(T).</title>
        <authorList>
            <person name="Kumar S."/>
            <person name="Bansal K."/>
            <person name="Kaur A."/>
            <person name="Patil P."/>
            <person name="Sharma S."/>
            <person name="Patil P.B."/>
        </authorList>
    </citation>
    <scope>NUCLEOTIDE SEQUENCE [LARGE SCALE GENOMIC DNA]</scope>
    <source>
        <strain evidence="15 16">DSM 12573</strain>
    </source>
</reference>
<dbReference type="GO" id="GO:0032049">
    <property type="term" value="P:cardiolipin biosynthetic process"/>
    <property type="evidence" value="ECO:0007669"/>
    <property type="project" value="UniProtKB-UniRule"/>
</dbReference>
<dbReference type="CDD" id="cd09110">
    <property type="entry name" value="PLDc_CLS_1"/>
    <property type="match status" value="1"/>
</dbReference>
<evidence type="ECO:0000256" key="6">
    <source>
        <dbReference type="ARBA" id="ARBA00022737"/>
    </source>
</evidence>
<name>A0A7V8GN61_9GAMM</name>
<feature type="transmembrane region" description="Helical" evidence="13">
    <location>
        <begin position="45"/>
        <end position="68"/>
    </location>
</feature>
<keyword evidence="4" id="KW-0808">Transferase</keyword>
<dbReference type="GO" id="GO:0008808">
    <property type="term" value="F:cardiolipin synthase activity"/>
    <property type="evidence" value="ECO:0007669"/>
    <property type="project" value="UniProtKB-UniRule"/>
</dbReference>
<keyword evidence="5 13" id="KW-0812">Transmembrane</keyword>
<evidence type="ECO:0000313" key="16">
    <source>
        <dbReference type="Proteomes" id="UP000462066"/>
    </source>
</evidence>
<evidence type="ECO:0000256" key="5">
    <source>
        <dbReference type="ARBA" id="ARBA00022692"/>
    </source>
</evidence>
<organism evidence="15 16">
    <name type="scientific">Pseudoxanthomonas broegbernensis</name>
    <dbReference type="NCBI Taxonomy" id="83619"/>
    <lineage>
        <taxon>Bacteria</taxon>
        <taxon>Pseudomonadati</taxon>
        <taxon>Pseudomonadota</taxon>
        <taxon>Gammaproteobacteria</taxon>
        <taxon>Lysobacterales</taxon>
        <taxon>Lysobacteraceae</taxon>
        <taxon>Pseudoxanthomonas</taxon>
    </lineage>
</organism>
<protein>
    <recommendedName>
        <fullName evidence="12">Cardiolipin synthase</fullName>
        <ecNumber evidence="12">2.7.8.-</ecNumber>
    </recommendedName>
</protein>
<feature type="domain" description="PLD phosphodiesterase" evidence="14">
    <location>
        <begin position="218"/>
        <end position="245"/>
    </location>
</feature>
<keyword evidence="8" id="KW-0443">Lipid metabolism</keyword>
<evidence type="ECO:0000256" key="2">
    <source>
        <dbReference type="ARBA" id="ARBA00022475"/>
    </source>
</evidence>
<keyword evidence="11" id="KW-1208">Phospholipid metabolism</keyword>
<dbReference type="PANTHER" id="PTHR21248">
    <property type="entry name" value="CARDIOLIPIN SYNTHASE"/>
    <property type="match status" value="1"/>
</dbReference>